<feature type="compositionally biased region" description="Polar residues" evidence="1">
    <location>
        <begin position="72"/>
        <end position="82"/>
    </location>
</feature>
<proteinExistence type="evidence at transcript level"/>
<organism evidence="2">
    <name type="scientific">Picea sitchensis</name>
    <name type="common">Sitka spruce</name>
    <name type="synonym">Pinus sitchensis</name>
    <dbReference type="NCBI Taxonomy" id="3332"/>
    <lineage>
        <taxon>Eukaryota</taxon>
        <taxon>Viridiplantae</taxon>
        <taxon>Streptophyta</taxon>
        <taxon>Embryophyta</taxon>
        <taxon>Tracheophyta</taxon>
        <taxon>Spermatophyta</taxon>
        <taxon>Pinopsida</taxon>
        <taxon>Pinidae</taxon>
        <taxon>Conifers I</taxon>
        <taxon>Pinales</taxon>
        <taxon>Pinaceae</taxon>
        <taxon>Picea</taxon>
    </lineage>
</organism>
<reference evidence="2" key="1">
    <citation type="submission" date="2010-04" db="EMBL/GenBank/DDBJ databases">
        <authorList>
            <person name="Reid K.E."/>
            <person name="Liao N."/>
            <person name="Chan S."/>
            <person name="Docking R."/>
            <person name="Taylor G."/>
            <person name="Moore R."/>
            <person name="Mayo M."/>
            <person name="Munro S."/>
            <person name="King J."/>
            <person name="Yanchuk A."/>
            <person name="Holt R."/>
            <person name="Jones S."/>
            <person name="Marra M."/>
            <person name="Ritland C.E."/>
            <person name="Ritland K."/>
            <person name="Bohlmann J."/>
        </authorList>
    </citation>
    <scope>NUCLEOTIDE SEQUENCE</scope>
    <source>
        <tissue evidence="2">Buds collected with no treatment. Collection October 2007</tissue>
    </source>
</reference>
<sequence length="82" mass="9580">MKPSEFPAIAVYEDEDGIKWSNNNRRLWVLRKAGVSLVRVKYTLKWFSKVPHPGRQRQKMARPDYFPEVKSSPVNSETCSIQ</sequence>
<name>D5A8N5_PICSI</name>
<evidence type="ECO:0000313" key="2">
    <source>
        <dbReference type="EMBL" id="ADE75904.1"/>
    </source>
</evidence>
<dbReference type="AlphaFoldDB" id="D5A8N5"/>
<feature type="region of interest" description="Disordered" evidence="1">
    <location>
        <begin position="53"/>
        <end position="82"/>
    </location>
</feature>
<dbReference type="EMBL" id="BT122531">
    <property type="protein sequence ID" value="ADE75904.1"/>
    <property type="molecule type" value="mRNA"/>
</dbReference>
<accession>D5A8N5</accession>
<evidence type="ECO:0000256" key="1">
    <source>
        <dbReference type="SAM" id="MobiDB-lite"/>
    </source>
</evidence>
<protein>
    <submittedName>
        <fullName evidence="2">Uncharacterized protein</fullName>
    </submittedName>
</protein>